<dbReference type="HOGENOM" id="CLU_043374_3_2_6"/>
<dbReference type="RefSeq" id="WP_005283873.1">
    <property type="nucleotide sequence ID" value="NZ_GG739633.1"/>
</dbReference>
<comment type="caution">
    <text evidence="7">The sequence shown here is derived from an EMBL/GenBank/DDBJ whole genome shotgun (WGS) entry which is preliminary data.</text>
</comment>
<dbReference type="Pfam" id="PF13247">
    <property type="entry name" value="Fer4_11"/>
    <property type="match status" value="1"/>
</dbReference>
<dbReference type="PANTHER" id="PTHR42859:SF17">
    <property type="entry name" value="ELECTRON TRANSPORT PROTEIN HYDN-RELATED"/>
    <property type="match status" value="1"/>
</dbReference>
<keyword evidence="3" id="KW-0677">Repeat</keyword>
<dbReference type="EMBL" id="ADGK01000060">
    <property type="protein sequence ID" value="EFE23720.1"/>
    <property type="molecule type" value="Genomic_DNA"/>
</dbReference>
<dbReference type="PROSITE" id="PS00198">
    <property type="entry name" value="4FE4S_FER_1"/>
    <property type="match status" value="1"/>
</dbReference>
<name>D4F3D0_EDWTA</name>
<dbReference type="GO" id="GO:0051539">
    <property type="term" value="F:4 iron, 4 sulfur cluster binding"/>
    <property type="evidence" value="ECO:0007669"/>
    <property type="project" value="UniProtKB-KW"/>
</dbReference>
<reference evidence="7 8" key="1">
    <citation type="submission" date="2010-02" db="EMBL/GenBank/DDBJ databases">
        <authorList>
            <person name="Weinstock G."/>
            <person name="Sodergren E."/>
            <person name="Clifton S."/>
            <person name="Fulton L."/>
            <person name="Fulton B."/>
            <person name="Courtney L."/>
            <person name="Fronick C."/>
            <person name="Harrison M."/>
            <person name="Strong C."/>
            <person name="Farmer C."/>
            <person name="Delahaunty K."/>
            <person name="Markovic C."/>
            <person name="Hall O."/>
            <person name="Minx P."/>
            <person name="Tomlinson C."/>
            <person name="Mitreva M."/>
            <person name="Nelson J."/>
            <person name="Hou S."/>
            <person name="Wollam A."/>
            <person name="Pepin K.H."/>
            <person name="Johnson M."/>
            <person name="Bhonagiri V."/>
            <person name="Zhang X."/>
            <person name="Suruliraj S."/>
            <person name="Warren W."/>
            <person name="Chinwalla A."/>
            <person name="Mardis E.R."/>
            <person name="Wilson R.K."/>
        </authorList>
    </citation>
    <scope>NUCLEOTIDE SEQUENCE [LARGE SCALE GENOMIC DNA]</scope>
    <source>
        <strain evidence="7 8">ATCC 23685</strain>
    </source>
</reference>
<evidence type="ECO:0000256" key="1">
    <source>
        <dbReference type="ARBA" id="ARBA00022485"/>
    </source>
</evidence>
<evidence type="ECO:0000256" key="4">
    <source>
        <dbReference type="ARBA" id="ARBA00023004"/>
    </source>
</evidence>
<dbReference type="InterPro" id="IPR017900">
    <property type="entry name" value="4Fe4S_Fe_S_CS"/>
</dbReference>
<dbReference type="Pfam" id="PF12800">
    <property type="entry name" value="Fer4_4"/>
    <property type="match status" value="1"/>
</dbReference>
<dbReference type="InterPro" id="IPR050294">
    <property type="entry name" value="RnfB_subfamily"/>
</dbReference>
<feature type="domain" description="4Fe-4S ferredoxin-type" evidence="6">
    <location>
        <begin position="114"/>
        <end position="145"/>
    </location>
</feature>
<dbReference type="SUPFAM" id="SSF54862">
    <property type="entry name" value="4Fe-4S ferredoxins"/>
    <property type="match status" value="1"/>
</dbReference>
<keyword evidence="2" id="KW-0479">Metal-binding</keyword>
<proteinExistence type="predicted"/>
<dbReference type="NCBIfam" id="NF007382">
    <property type="entry name" value="PRK09898.1"/>
    <property type="match status" value="1"/>
</dbReference>
<gene>
    <name evidence="7" type="ORF">EDWATA_01232</name>
</gene>
<evidence type="ECO:0000313" key="7">
    <source>
        <dbReference type="EMBL" id="EFE23720.1"/>
    </source>
</evidence>
<dbReference type="PROSITE" id="PS51379">
    <property type="entry name" value="4FE4S_FER_2"/>
    <property type="match status" value="3"/>
</dbReference>
<keyword evidence="1" id="KW-0004">4Fe-4S</keyword>
<evidence type="ECO:0000256" key="3">
    <source>
        <dbReference type="ARBA" id="ARBA00022737"/>
    </source>
</evidence>
<evidence type="ECO:0000313" key="8">
    <source>
        <dbReference type="Proteomes" id="UP000003692"/>
    </source>
</evidence>
<dbReference type="InterPro" id="IPR017896">
    <property type="entry name" value="4Fe4S_Fe-S-bd"/>
</dbReference>
<evidence type="ECO:0000259" key="6">
    <source>
        <dbReference type="PROSITE" id="PS51379"/>
    </source>
</evidence>
<dbReference type="Proteomes" id="UP000003692">
    <property type="component" value="Unassembled WGS sequence"/>
</dbReference>
<organism evidence="7 8">
    <name type="scientific">Edwardsiella tarda ATCC 23685</name>
    <dbReference type="NCBI Taxonomy" id="500638"/>
    <lineage>
        <taxon>Bacteria</taxon>
        <taxon>Pseudomonadati</taxon>
        <taxon>Pseudomonadota</taxon>
        <taxon>Gammaproteobacteria</taxon>
        <taxon>Enterobacterales</taxon>
        <taxon>Hafniaceae</taxon>
        <taxon>Edwardsiella</taxon>
    </lineage>
</organism>
<feature type="domain" description="4Fe-4S ferredoxin-type" evidence="6">
    <location>
        <begin position="174"/>
        <end position="203"/>
    </location>
</feature>
<accession>D4F3D0</accession>
<protein>
    <submittedName>
        <fullName evidence="7">4Fe-4S binding domain protein</fullName>
    </submittedName>
</protein>
<keyword evidence="5" id="KW-0411">Iron-sulfur</keyword>
<dbReference type="Gene3D" id="3.30.70.20">
    <property type="match status" value="2"/>
</dbReference>
<keyword evidence="4" id="KW-0408">Iron</keyword>
<dbReference type="AlphaFoldDB" id="D4F3D0"/>
<evidence type="ECO:0000256" key="5">
    <source>
        <dbReference type="ARBA" id="ARBA00023014"/>
    </source>
</evidence>
<sequence length="208" mass="22224">MDQSDHPLLDSELTRLAFLRLSGRGLVGLTLAPPLLALFGCDQEDIDSGRVSLLATPKGVLITRRARCTGCQRCELACTLFNDGSVGSFFSRIKVQRNYFFGNAGIGSGGGLYGDLSYHADTCRQCRDPACLDACPIGAIRWRADLGCIAVDQKRCIGCSACTTACPWMMATVNTVTKKSAKCILCGECADACPTGALKIVAWQAIDE</sequence>
<evidence type="ECO:0000256" key="2">
    <source>
        <dbReference type="ARBA" id="ARBA00022723"/>
    </source>
</evidence>
<dbReference type="CDD" id="cd10550">
    <property type="entry name" value="DMSOR_beta_like"/>
    <property type="match status" value="1"/>
</dbReference>
<feature type="domain" description="4Fe-4S ferredoxin-type" evidence="6">
    <location>
        <begin position="147"/>
        <end position="167"/>
    </location>
</feature>
<dbReference type="GO" id="GO:0046872">
    <property type="term" value="F:metal ion binding"/>
    <property type="evidence" value="ECO:0007669"/>
    <property type="project" value="UniProtKB-KW"/>
</dbReference>
<dbReference type="PANTHER" id="PTHR42859">
    <property type="entry name" value="OXIDOREDUCTASE"/>
    <property type="match status" value="1"/>
</dbReference>